<evidence type="ECO:0000313" key="2">
    <source>
        <dbReference type="EMBL" id="SIP73169.1"/>
    </source>
</evidence>
<organism evidence="2 3">
    <name type="scientific">Xenorhabdus innexi</name>
    <dbReference type="NCBI Taxonomy" id="290109"/>
    <lineage>
        <taxon>Bacteria</taxon>
        <taxon>Pseudomonadati</taxon>
        <taxon>Pseudomonadota</taxon>
        <taxon>Gammaproteobacteria</taxon>
        <taxon>Enterobacterales</taxon>
        <taxon>Morganellaceae</taxon>
        <taxon>Xenorhabdus</taxon>
    </lineage>
</organism>
<evidence type="ECO:0000259" key="1">
    <source>
        <dbReference type="Pfam" id="PF21821"/>
    </source>
</evidence>
<dbReference type="InterPro" id="IPR048494">
    <property type="entry name" value="Dit-like_N"/>
</dbReference>
<sequence length="273" mass="29962">MDFLSGFNTTTASVITRSIGKFLFDNVMIENHRSGLRITENPIESGAAIADHAILEPKEITIAGIMVSYQPPQYFSAIMGGNFPAALGRYPLPVEIRAMTRQTEAMVNRYMGTGAAMLDQVGYNRPVAPWLPNYQGRANDRSRTLDRIGKAYNDLLNLQKKGEPVTVMTGLKQYKNMMIVNISVTQMYDGSAEFSLTLREIFIVETQTAKGLHPNLKKAAAKTVKKKNMGKTQPKKVAMTGNNSSALFGGNEFFGDPAGRAKQFIWGLLGGGK</sequence>
<proteinExistence type="predicted"/>
<dbReference type="RefSeq" id="WP_244903181.1">
    <property type="nucleotide sequence ID" value="NZ_CAWRBJ010000001.1"/>
</dbReference>
<dbReference type="Pfam" id="PF21821">
    <property type="entry name" value="Dit_like"/>
    <property type="match status" value="1"/>
</dbReference>
<protein>
    <recommendedName>
        <fullName evidence="1">Dit-like phage tail protein N-terminal domain-containing protein</fullName>
    </recommendedName>
</protein>
<evidence type="ECO:0000313" key="3">
    <source>
        <dbReference type="Proteomes" id="UP000196435"/>
    </source>
</evidence>
<accession>A0A1N6MWQ9</accession>
<reference evidence="3" key="1">
    <citation type="submission" date="2016-12" db="EMBL/GenBank/DDBJ databases">
        <authorList>
            <person name="Gaudriault S."/>
        </authorList>
    </citation>
    <scope>NUCLEOTIDE SEQUENCE [LARGE SCALE GENOMIC DNA]</scope>
    <source>
        <strain evidence="3">HGB1681 (deposited as PTA-6826 in the American Type Culture Collection)</strain>
    </source>
</reference>
<feature type="domain" description="Dit-like phage tail protein N-terminal" evidence="1">
    <location>
        <begin position="24"/>
        <end position="210"/>
    </location>
</feature>
<gene>
    <name evidence="2" type="ORF">XIS1_1770009</name>
</gene>
<name>A0A1N6MWQ9_9GAMM</name>
<dbReference type="Proteomes" id="UP000196435">
    <property type="component" value="Unassembled WGS sequence"/>
</dbReference>
<dbReference type="AlphaFoldDB" id="A0A1N6MWQ9"/>
<dbReference type="EMBL" id="FTLG01000087">
    <property type="protein sequence ID" value="SIP73169.1"/>
    <property type="molecule type" value="Genomic_DNA"/>
</dbReference>